<gene>
    <name evidence="2" type="ORF">IT779_19240</name>
</gene>
<protein>
    <submittedName>
        <fullName evidence="2">Uncharacterized protein</fullName>
    </submittedName>
</protein>
<keyword evidence="3" id="KW-1185">Reference proteome</keyword>
<evidence type="ECO:0000256" key="1">
    <source>
        <dbReference type="SAM" id="Phobius"/>
    </source>
</evidence>
<feature type="transmembrane region" description="Helical" evidence="1">
    <location>
        <begin position="69"/>
        <end position="88"/>
    </location>
</feature>
<name>A0A931N4M4_9NOCA</name>
<feature type="transmembrane region" description="Helical" evidence="1">
    <location>
        <begin position="108"/>
        <end position="129"/>
    </location>
</feature>
<dbReference type="Proteomes" id="UP000655751">
    <property type="component" value="Unassembled WGS sequence"/>
</dbReference>
<keyword evidence="1" id="KW-0472">Membrane</keyword>
<dbReference type="AlphaFoldDB" id="A0A931N4M4"/>
<dbReference type="EMBL" id="JADMLG010000007">
    <property type="protein sequence ID" value="MBH0778416.1"/>
    <property type="molecule type" value="Genomic_DNA"/>
</dbReference>
<proteinExistence type="predicted"/>
<dbReference type="RefSeq" id="WP_196150713.1">
    <property type="nucleotide sequence ID" value="NZ_JADMLG010000007.1"/>
</dbReference>
<sequence length="134" mass="13994">MTIALRATLLIVGILLAWHGATTLLDFPTPALLSVILWFSAGILLHDFLFAPLAAAVGLGGRRLLPTRWWAPTACGAVCTVTLLLLAAPVLGRGDAMSDNPTILDRPYALGLAAALLTVWSVVAIISVIGRAGE</sequence>
<evidence type="ECO:0000313" key="3">
    <source>
        <dbReference type="Proteomes" id="UP000655751"/>
    </source>
</evidence>
<feature type="transmembrane region" description="Helical" evidence="1">
    <location>
        <begin position="36"/>
        <end position="57"/>
    </location>
</feature>
<keyword evidence="1" id="KW-0812">Transmembrane</keyword>
<evidence type="ECO:0000313" key="2">
    <source>
        <dbReference type="EMBL" id="MBH0778416.1"/>
    </source>
</evidence>
<organism evidence="2 3">
    <name type="scientific">Nocardia bovistercoris</name>
    <dbReference type="NCBI Taxonomy" id="2785916"/>
    <lineage>
        <taxon>Bacteria</taxon>
        <taxon>Bacillati</taxon>
        <taxon>Actinomycetota</taxon>
        <taxon>Actinomycetes</taxon>
        <taxon>Mycobacteriales</taxon>
        <taxon>Nocardiaceae</taxon>
        <taxon>Nocardia</taxon>
    </lineage>
</organism>
<keyword evidence="1" id="KW-1133">Transmembrane helix</keyword>
<accession>A0A931N4M4</accession>
<comment type="caution">
    <text evidence="2">The sequence shown here is derived from an EMBL/GenBank/DDBJ whole genome shotgun (WGS) entry which is preliminary data.</text>
</comment>
<reference evidence="2" key="1">
    <citation type="submission" date="2020-11" db="EMBL/GenBank/DDBJ databases">
        <title>Nocardia NEAU-351.nov., a novel actinomycete isolated from the cow dung.</title>
        <authorList>
            <person name="Zhang X."/>
        </authorList>
    </citation>
    <scope>NUCLEOTIDE SEQUENCE</scope>
    <source>
        <strain evidence="2">NEAU-351</strain>
    </source>
</reference>